<dbReference type="STRING" id="265719.SAMN04488509_102605"/>
<keyword evidence="2" id="KW-0276">Fatty acid metabolism</keyword>
<comment type="catalytic activity">
    <reaction evidence="7">
        <text>a (3S)-3-hydroxyacyl-CoA + NAD(+) = a 3-oxoacyl-CoA + NADH + H(+)</text>
        <dbReference type="Rhea" id="RHEA:22432"/>
        <dbReference type="ChEBI" id="CHEBI:15378"/>
        <dbReference type="ChEBI" id="CHEBI:57318"/>
        <dbReference type="ChEBI" id="CHEBI:57540"/>
        <dbReference type="ChEBI" id="CHEBI:57945"/>
        <dbReference type="ChEBI" id="CHEBI:90726"/>
        <dbReference type="EC" id="1.1.1.35"/>
    </reaction>
</comment>
<dbReference type="UniPathway" id="UPA00659"/>
<comment type="pathway">
    <text evidence="1">Lipid metabolism; fatty acid beta-oxidation.</text>
</comment>
<reference evidence="10 11" key="1">
    <citation type="submission" date="2016-10" db="EMBL/GenBank/DDBJ databases">
        <authorList>
            <person name="de Groot N.N."/>
        </authorList>
    </citation>
    <scope>NUCLEOTIDE SEQUENCE [LARGE SCALE GENOMIC DNA]</scope>
    <source>
        <strain evidence="10 11">DSM 16957</strain>
    </source>
</reference>
<evidence type="ECO:0000256" key="4">
    <source>
        <dbReference type="ARBA" id="ARBA00023002"/>
    </source>
</evidence>
<dbReference type="SUPFAM" id="SSF52096">
    <property type="entry name" value="ClpP/crotonase"/>
    <property type="match status" value="1"/>
</dbReference>
<dbReference type="CDD" id="cd06558">
    <property type="entry name" value="crotonase-like"/>
    <property type="match status" value="1"/>
</dbReference>
<dbReference type="GO" id="GO:0003857">
    <property type="term" value="F:(3S)-3-hydroxyacyl-CoA dehydrogenase (NAD+) activity"/>
    <property type="evidence" value="ECO:0007669"/>
    <property type="project" value="UniProtKB-EC"/>
</dbReference>
<dbReference type="InterPro" id="IPR001753">
    <property type="entry name" value="Enoyl-CoA_hydra/iso"/>
</dbReference>
<accession>A0A1G6V3M0</accession>
<dbReference type="GO" id="GO:0070403">
    <property type="term" value="F:NAD+ binding"/>
    <property type="evidence" value="ECO:0007669"/>
    <property type="project" value="InterPro"/>
</dbReference>
<dbReference type="EMBL" id="FNAG01000002">
    <property type="protein sequence ID" value="SDD47567.1"/>
    <property type="molecule type" value="Genomic_DNA"/>
</dbReference>
<dbReference type="InterPro" id="IPR036291">
    <property type="entry name" value="NAD(P)-bd_dom_sf"/>
</dbReference>
<dbReference type="Pfam" id="PF00378">
    <property type="entry name" value="ECH_1"/>
    <property type="match status" value="1"/>
</dbReference>
<dbReference type="SUPFAM" id="SSF51735">
    <property type="entry name" value="NAD(P)-binding Rossmann-fold domains"/>
    <property type="match status" value="1"/>
</dbReference>
<evidence type="ECO:0000256" key="1">
    <source>
        <dbReference type="ARBA" id="ARBA00005005"/>
    </source>
</evidence>
<evidence type="ECO:0000256" key="3">
    <source>
        <dbReference type="ARBA" id="ARBA00022963"/>
    </source>
</evidence>
<keyword evidence="6" id="KW-0443">Lipid metabolism</keyword>
<dbReference type="OrthoDB" id="5389341at2"/>
<evidence type="ECO:0000259" key="9">
    <source>
        <dbReference type="Pfam" id="PF02737"/>
    </source>
</evidence>
<dbReference type="Pfam" id="PF00725">
    <property type="entry name" value="3HCDH"/>
    <property type="match status" value="1"/>
</dbReference>
<proteinExistence type="predicted"/>
<dbReference type="GO" id="GO:0006635">
    <property type="term" value="P:fatty acid beta-oxidation"/>
    <property type="evidence" value="ECO:0007669"/>
    <property type="project" value="UniProtKB-UniPathway"/>
</dbReference>
<keyword evidence="3" id="KW-0442">Lipid degradation</keyword>
<sequence length="786" mass="84002">MSQPLRIRKVAVLGAGVMGAQIAAHLVNAQVETLLFDLPSKEGDPSAIANKAIANLGKLSPAPLALPQLASALVPANYDQHLPLLADCDLIIEAIAERIDWKKDLYAKVAPHVAAHAIFATNTSGLSVNALSEVLPEQLRHRFCGVHFFNPPRYMHLAELIPTAQTDQAVLDGLEGFLTTTLGKGVVFAKDTPNFIANRVGTMAMISTFHHTARLGLGLDVVDALTGPGIGRPKSGTYRLADVVGLDTLGHVVRTLTENLKDDPWHPHYVVPAPLAKLVEAGALGQKSGAGFYRKQGKDILVLDIAKGEYRPSGEKPSEAVQAILAIKHPGEKLAALRASDDPQAQFVWSILCDLFHYSAYHLADIANSAREVDFAMRWGYGWKQGPFETWQAAGWKQVAEWIREDIAAGKTMSNAPLPAWVFDGRDGVHGNAGSYSAAANSVSPRSKHPVYARQAFPDPLLGETAKPGATIFENGAVRLWDGGDDVAVLSFLTKGNTVSDAVLAGVQEAIARAERGHKGLVIWQYSEPFSYGADLKGMAGFVQAGNIGALESMIANFQATSQRIKYSLVPVVAAVRGMALGGGCEFQMHTARTVAALESYIGLVEAGVGLLPAGGGLKELAVRAGQAGGDVFDNLKKAFEITAMGKTSTSALEAKAMGLLRQDDIVVFNAFELLHVAKAQITALSESGYRPALPARVPVAGDIGIATFKANLVNMLSGRFISEHDLEVSTRIATVLCGGEVDRGSVVDENWLLKLEREHFFALAQMEKTQARIGHTLTTGKPLRN</sequence>
<evidence type="ECO:0000313" key="11">
    <source>
        <dbReference type="Proteomes" id="UP000199603"/>
    </source>
</evidence>
<dbReference type="InterPro" id="IPR029045">
    <property type="entry name" value="ClpP/crotonase-like_dom_sf"/>
</dbReference>
<keyword evidence="5" id="KW-0520">NAD</keyword>
<organism evidence="10 11">
    <name type="scientific">Aquimonas voraii</name>
    <dbReference type="NCBI Taxonomy" id="265719"/>
    <lineage>
        <taxon>Bacteria</taxon>
        <taxon>Pseudomonadati</taxon>
        <taxon>Pseudomonadota</taxon>
        <taxon>Gammaproteobacteria</taxon>
        <taxon>Lysobacterales</taxon>
        <taxon>Lysobacteraceae</taxon>
        <taxon>Aquimonas</taxon>
    </lineage>
</organism>
<gene>
    <name evidence="10" type="ORF">SAMN04488509_102605</name>
</gene>
<dbReference type="InterPro" id="IPR006176">
    <property type="entry name" value="3-OHacyl-CoA_DH_NAD-bd"/>
</dbReference>
<dbReference type="Proteomes" id="UP000199603">
    <property type="component" value="Unassembled WGS sequence"/>
</dbReference>
<dbReference type="Gene3D" id="3.90.226.10">
    <property type="entry name" value="2-enoyl-CoA Hydratase, Chain A, domain 1"/>
    <property type="match status" value="1"/>
</dbReference>
<dbReference type="InterPro" id="IPR008927">
    <property type="entry name" value="6-PGluconate_DH-like_C_sf"/>
</dbReference>
<evidence type="ECO:0000313" key="10">
    <source>
        <dbReference type="EMBL" id="SDD47567.1"/>
    </source>
</evidence>
<keyword evidence="4" id="KW-0560">Oxidoreductase</keyword>
<evidence type="ECO:0000256" key="6">
    <source>
        <dbReference type="ARBA" id="ARBA00023098"/>
    </source>
</evidence>
<keyword evidence="11" id="KW-1185">Reference proteome</keyword>
<dbReference type="PANTHER" id="PTHR48075">
    <property type="entry name" value="3-HYDROXYACYL-COA DEHYDROGENASE FAMILY PROTEIN"/>
    <property type="match status" value="1"/>
</dbReference>
<evidence type="ECO:0000259" key="8">
    <source>
        <dbReference type="Pfam" id="PF00725"/>
    </source>
</evidence>
<dbReference type="SUPFAM" id="SSF48179">
    <property type="entry name" value="6-phosphogluconate dehydrogenase C-terminal domain-like"/>
    <property type="match status" value="2"/>
</dbReference>
<dbReference type="RefSeq" id="WP_091240796.1">
    <property type="nucleotide sequence ID" value="NZ_FNAG01000002.1"/>
</dbReference>
<dbReference type="InterPro" id="IPR006108">
    <property type="entry name" value="3HC_DH_C"/>
</dbReference>
<protein>
    <submittedName>
        <fullName evidence="10">3-hydroxyacyl-CoA dehydrogenase</fullName>
    </submittedName>
</protein>
<dbReference type="PANTHER" id="PTHR48075:SF7">
    <property type="entry name" value="3-HYDROXYACYL-COA DEHYDROGENASE-RELATED"/>
    <property type="match status" value="1"/>
</dbReference>
<dbReference type="Pfam" id="PF02737">
    <property type="entry name" value="3HCDH_N"/>
    <property type="match status" value="1"/>
</dbReference>
<name>A0A1G6V3M0_9GAMM</name>
<evidence type="ECO:0000256" key="7">
    <source>
        <dbReference type="ARBA" id="ARBA00049556"/>
    </source>
</evidence>
<feature type="domain" description="3-hydroxyacyl-CoA dehydrogenase NAD binding" evidence="9">
    <location>
        <begin position="9"/>
        <end position="191"/>
    </location>
</feature>
<evidence type="ECO:0000256" key="2">
    <source>
        <dbReference type="ARBA" id="ARBA00022832"/>
    </source>
</evidence>
<feature type="domain" description="3-hydroxyacyl-CoA dehydrogenase C-terminal" evidence="8">
    <location>
        <begin position="195"/>
        <end position="294"/>
    </location>
</feature>
<dbReference type="AlphaFoldDB" id="A0A1G6V3M0"/>
<dbReference type="Gene3D" id="1.10.1040.50">
    <property type="match status" value="1"/>
</dbReference>
<evidence type="ECO:0000256" key="5">
    <source>
        <dbReference type="ARBA" id="ARBA00023027"/>
    </source>
</evidence>
<dbReference type="Gene3D" id="3.40.50.720">
    <property type="entry name" value="NAD(P)-binding Rossmann-like Domain"/>
    <property type="match status" value="1"/>
</dbReference>